<name>A0A0X8GY58_9FIRM</name>
<feature type="domain" description="Histidine kinase" evidence="11">
    <location>
        <begin position="85"/>
        <end position="295"/>
    </location>
</feature>
<evidence type="ECO:0000256" key="10">
    <source>
        <dbReference type="ARBA" id="ARBA00023136"/>
    </source>
</evidence>
<dbReference type="Pfam" id="PF02518">
    <property type="entry name" value="HATPase_c"/>
    <property type="match status" value="1"/>
</dbReference>
<dbReference type="PANTHER" id="PTHR45528:SF8">
    <property type="entry name" value="HISTIDINE KINASE"/>
    <property type="match status" value="1"/>
</dbReference>
<keyword evidence="9" id="KW-0902">Two-component regulatory system</keyword>
<dbReference type="STRING" id="1514105.AOC36_00815"/>
<dbReference type="EMBL" id="CP013213">
    <property type="protein sequence ID" value="AMC92584.1"/>
    <property type="molecule type" value="Genomic_DNA"/>
</dbReference>
<dbReference type="EC" id="2.7.13.3" evidence="3"/>
<evidence type="ECO:0000313" key="12">
    <source>
        <dbReference type="EMBL" id="AMC92584.1"/>
    </source>
</evidence>
<dbReference type="InterPro" id="IPR005467">
    <property type="entry name" value="His_kinase_dom"/>
</dbReference>
<keyword evidence="5" id="KW-0808">Transferase</keyword>
<dbReference type="InterPro" id="IPR003661">
    <property type="entry name" value="HisK_dim/P_dom"/>
</dbReference>
<comment type="catalytic activity">
    <reaction evidence="1">
        <text>ATP + protein L-histidine = ADP + protein N-phospho-L-histidine.</text>
        <dbReference type="EC" id="2.7.13.3"/>
    </reaction>
</comment>
<dbReference type="SMART" id="SM00388">
    <property type="entry name" value="HisKA"/>
    <property type="match status" value="1"/>
</dbReference>
<keyword evidence="7" id="KW-0418">Kinase</keyword>
<sequence>MILFIIGLLIGGILVYIILSHEIRGLAKQINVSRNFKTLSPIQIMDNEPSLNNLVYELNNLLSEYYDLIQYNDRMLQQLQQMTTSIAHDFRTPLTSMLGYIQIVQDSNLSDKDKERLSLVEKRIKVLNNHVEDFYMLSQLSSDEFPLSIEPQNPNRILQENLALYYDSLNQHFESIEINIGDDAITGDFDVAAFNRIISNLIKNALNHGSQYFSISTIRTSERTLNISFVNKGASESLDLNRIFDRTYRNSKDRSNASSGLGLSIAYELAKSMDMALSAHQSNDEITFTLTLYVR</sequence>
<dbReference type="Gene3D" id="1.10.287.130">
    <property type="match status" value="1"/>
</dbReference>
<dbReference type="GO" id="GO:0005886">
    <property type="term" value="C:plasma membrane"/>
    <property type="evidence" value="ECO:0007669"/>
    <property type="project" value="TreeGrafter"/>
</dbReference>
<dbReference type="InterPro" id="IPR036097">
    <property type="entry name" value="HisK_dim/P_sf"/>
</dbReference>
<accession>A0A0X8GY58</accession>
<dbReference type="PANTHER" id="PTHR45528">
    <property type="entry name" value="SENSOR HISTIDINE KINASE CPXA"/>
    <property type="match status" value="1"/>
</dbReference>
<evidence type="ECO:0000256" key="2">
    <source>
        <dbReference type="ARBA" id="ARBA00004141"/>
    </source>
</evidence>
<evidence type="ECO:0000256" key="3">
    <source>
        <dbReference type="ARBA" id="ARBA00012438"/>
    </source>
</evidence>
<dbReference type="CDD" id="cd00082">
    <property type="entry name" value="HisKA"/>
    <property type="match status" value="1"/>
</dbReference>
<dbReference type="InterPro" id="IPR050398">
    <property type="entry name" value="HssS/ArlS-like"/>
</dbReference>
<dbReference type="SMART" id="SM00387">
    <property type="entry name" value="HATPase_c"/>
    <property type="match status" value="1"/>
</dbReference>
<evidence type="ECO:0000256" key="8">
    <source>
        <dbReference type="ARBA" id="ARBA00022989"/>
    </source>
</evidence>
<keyword evidence="10" id="KW-0472">Membrane</keyword>
<comment type="subcellular location">
    <subcellularLocation>
        <location evidence="2">Membrane</location>
        <topology evidence="2">Multi-pass membrane protein</topology>
    </subcellularLocation>
</comment>
<dbReference type="SUPFAM" id="SSF47384">
    <property type="entry name" value="Homodimeric domain of signal transducing histidine kinase"/>
    <property type="match status" value="1"/>
</dbReference>
<dbReference type="Pfam" id="PF00512">
    <property type="entry name" value="HisKA"/>
    <property type="match status" value="1"/>
</dbReference>
<evidence type="ECO:0000313" key="13">
    <source>
        <dbReference type="Proteomes" id="UP000063781"/>
    </source>
</evidence>
<dbReference type="CDD" id="cd00075">
    <property type="entry name" value="HATPase"/>
    <property type="match status" value="1"/>
</dbReference>
<keyword evidence="4" id="KW-0597">Phosphoprotein</keyword>
<dbReference type="SUPFAM" id="SSF55874">
    <property type="entry name" value="ATPase domain of HSP90 chaperone/DNA topoisomerase II/histidine kinase"/>
    <property type="match status" value="1"/>
</dbReference>
<dbReference type="InterPro" id="IPR036890">
    <property type="entry name" value="HATPase_C_sf"/>
</dbReference>
<evidence type="ECO:0000259" key="11">
    <source>
        <dbReference type="PROSITE" id="PS50109"/>
    </source>
</evidence>
<dbReference type="KEGG" id="erl:AOC36_00815"/>
<reference evidence="12 13" key="1">
    <citation type="submission" date="2015-10" db="EMBL/GenBank/DDBJ databases">
        <title>Erysipelothrix larvae sp. LV19 isolated from the larval gut of the rhinoceros beetle, Trypoxylus dichotomus.</title>
        <authorList>
            <person name="Lim S."/>
            <person name="Kim B.-C."/>
        </authorList>
    </citation>
    <scope>NUCLEOTIDE SEQUENCE [LARGE SCALE GENOMIC DNA]</scope>
    <source>
        <strain evidence="12 13">LV19</strain>
    </source>
</reference>
<dbReference type="PROSITE" id="PS50109">
    <property type="entry name" value="HIS_KIN"/>
    <property type="match status" value="1"/>
</dbReference>
<evidence type="ECO:0000256" key="6">
    <source>
        <dbReference type="ARBA" id="ARBA00022692"/>
    </source>
</evidence>
<dbReference type="Proteomes" id="UP000063781">
    <property type="component" value="Chromosome"/>
</dbReference>
<keyword evidence="8" id="KW-1133">Transmembrane helix</keyword>
<dbReference type="OrthoDB" id="335833at2"/>
<keyword evidence="6" id="KW-0812">Transmembrane</keyword>
<protein>
    <recommendedName>
        <fullName evidence="3">histidine kinase</fullName>
        <ecNumber evidence="3">2.7.13.3</ecNumber>
    </recommendedName>
</protein>
<evidence type="ECO:0000256" key="7">
    <source>
        <dbReference type="ARBA" id="ARBA00022777"/>
    </source>
</evidence>
<dbReference type="RefSeq" id="WP_067630070.1">
    <property type="nucleotide sequence ID" value="NZ_CP013213.1"/>
</dbReference>
<evidence type="ECO:0000256" key="1">
    <source>
        <dbReference type="ARBA" id="ARBA00000085"/>
    </source>
</evidence>
<evidence type="ECO:0000256" key="9">
    <source>
        <dbReference type="ARBA" id="ARBA00023012"/>
    </source>
</evidence>
<gene>
    <name evidence="12" type="ORF">AOC36_00815</name>
</gene>
<evidence type="ECO:0000256" key="5">
    <source>
        <dbReference type="ARBA" id="ARBA00022679"/>
    </source>
</evidence>
<keyword evidence="13" id="KW-1185">Reference proteome</keyword>
<dbReference type="Gene3D" id="3.30.565.10">
    <property type="entry name" value="Histidine kinase-like ATPase, C-terminal domain"/>
    <property type="match status" value="1"/>
</dbReference>
<proteinExistence type="predicted"/>
<dbReference type="InterPro" id="IPR003594">
    <property type="entry name" value="HATPase_dom"/>
</dbReference>
<evidence type="ECO:0000256" key="4">
    <source>
        <dbReference type="ARBA" id="ARBA00022553"/>
    </source>
</evidence>
<organism evidence="12 13">
    <name type="scientific">Erysipelothrix larvae</name>
    <dbReference type="NCBI Taxonomy" id="1514105"/>
    <lineage>
        <taxon>Bacteria</taxon>
        <taxon>Bacillati</taxon>
        <taxon>Bacillota</taxon>
        <taxon>Erysipelotrichia</taxon>
        <taxon>Erysipelotrichales</taxon>
        <taxon>Erysipelotrichaceae</taxon>
        <taxon>Erysipelothrix</taxon>
    </lineage>
</organism>
<dbReference type="AlphaFoldDB" id="A0A0X8GY58"/>
<dbReference type="GO" id="GO:0000155">
    <property type="term" value="F:phosphorelay sensor kinase activity"/>
    <property type="evidence" value="ECO:0007669"/>
    <property type="project" value="InterPro"/>
</dbReference>